<dbReference type="InterPro" id="IPR051380">
    <property type="entry name" value="pH-response_reg_palI/RIM9"/>
</dbReference>
<keyword evidence="1" id="KW-1133">Transmembrane helix</keyword>
<dbReference type="PANTHER" id="PTHR28013:SF4">
    <property type="entry name" value="MARVEL DOMAIN-CONTAINING PROTEIN"/>
    <property type="match status" value="1"/>
</dbReference>
<dbReference type="Pfam" id="PF06687">
    <property type="entry name" value="SUR7"/>
    <property type="match status" value="1"/>
</dbReference>
<reference evidence="2 3" key="1">
    <citation type="journal article" name="Sci. Rep.">
        <title>Telomere-to-telomere assembled and centromere annotated genomes of the two main subspecies of the button mushroom Agaricus bisporus reveal especially polymorphic chromosome ends.</title>
        <authorList>
            <person name="Sonnenberg A.S.M."/>
            <person name="Sedaghat-Telgerd N."/>
            <person name="Lavrijssen B."/>
            <person name="Ohm R.A."/>
            <person name="Hendrickx P.M."/>
            <person name="Scholtmeijer K."/>
            <person name="Baars J.J.P."/>
            <person name="van Peer A."/>
        </authorList>
    </citation>
    <scope>NUCLEOTIDE SEQUENCE [LARGE SCALE GENOMIC DNA]</scope>
    <source>
        <strain evidence="2 3">H119_p4</strain>
    </source>
</reference>
<feature type="transmembrane region" description="Helical" evidence="1">
    <location>
        <begin position="7"/>
        <end position="30"/>
    </location>
</feature>
<dbReference type="EMBL" id="JABXXO010000016">
    <property type="protein sequence ID" value="KAF7759805.1"/>
    <property type="molecule type" value="Genomic_DNA"/>
</dbReference>
<evidence type="ECO:0000313" key="3">
    <source>
        <dbReference type="Proteomes" id="UP000629468"/>
    </source>
</evidence>
<dbReference type="PANTHER" id="PTHR28013">
    <property type="entry name" value="PROTEIN DCV1-RELATED"/>
    <property type="match status" value="1"/>
</dbReference>
<gene>
    <name evidence="2" type="ORF">Agabi119p4_11500</name>
</gene>
<sequence>MARIFCIPAVAIIFAAFVLNLIVSISLPYLPALDFTRTHFQQVASENGQNNISQLRFGIWAPCTYNEAGDRTCVKQGHAYGVTVANQQTDQVTIAPSWTRGLAIHPVAAVVSLLAVLLALSQHLTIALWATLIAWLAGLLTFIAFLCDVVLFAHTRTQFKKLNLGTRTIPGPGFWITLVAMILLFLGGITTCLGRIKDRRTGHKDFAAMSSARTQALKADEIHDKKYGHSDDIELTGPKHWASKFKFNKH</sequence>
<name>A0A8H7EVS2_AGABI</name>
<dbReference type="GO" id="GO:0005886">
    <property type="term" value="C:plasma membrane"/>
    <property type="evidence" value="ECO:0007669"/>
    <property type="project" value="InterPro"/>
</dbReference>
<dbReference type="Gene3D" id="1.20.140.150">
    <property type="match status" value="1"/>
</dbReference>
<keyword evidence="1" id="KW-0812">Transmembrane</keyword>
<evidence type="ECO:0008006" key="4">
    <source>
        <dbReference type="Google" id="ProtNLM"/>
    </source>
</evidence>
<accession>A0A8H7EVS2</accession>
<dbReference type="GO" id="GO:0032153">
    <property type="term" value="C:cell division site"/>
    <property type="evidence" value="ECO:0007669"/>
    <property type="project" value="TreeGrafter"/>
</dbReference>
<evidence type="ECO:0000256" key="1">
    <source>
        <dbReference type="SAM" id="Phobius"/>
    </source>
</evidence>
<dbReference type="Proteomes" id="UP000629468">
    <property type="component" value="Unassembled WGS sequence"/>
</dbReference>
<feature type="transmembrane region" description="Helical" evidence="1">
    <location>
        <begin position="173"/>
        <end position="194"/>
    </location>
</feature>
<keyword evidence="1" id="KW-0472">Membrane</keyword>
<feature type="transmembrane region" description="Helical" evidence="1">
    <location>
        <begin position="127"/>
        <end position="153"/>
    </location>
</feature>
<organism evidence="2 3">
    <name type="scientific">Agaricus bisporus var. burnettii</name>
    <dbReference type="NCBI Taxonomy" id="192524"/>
    <lineage>
        <taxon>Eukaryota</taxon>
        <taxon>Fungi</taxon>
        <taxon>Dikarya</taxon>
        <taxon>Basidiomycota</taxon>
        <taxon>Agaricomycotina</taxon>
        <taxon>Agaricomycetes</taxon>
        <taxon>Agaricomycetidae</taxon>
        <taxon>Agaricales</taxon>
        <taxon>Agaricineae</taxon>
        <taxon>Agaricaceae</taxon>
        <taxon>Agaricus</taxon>
    </lineage>
</organism>
<dbReference type="AlphaFoldDB" id="A0A8H7EVS2"/>
<dbReference type="GO" id="GO:0035838">
    <property type="term" value="C:growing cell tip"/>
    <property type="evidence" value="ECO:0007669"/>
    <property type="project" value="TreeGrafter"/>
</dbReference>
<evidence type="ECO:0000313" key="2">
    <source>
        <dbReference type="EMBL" id="KAF7759805.1"/>
    </source>
</evidence>
<protein>
    <recommendedName>
        <fullName evidence="4">Pali-domain-containing protein</fullName>
    </recommendedName>
</protein>
<comment type="caution">
    <text evidence="2">The sequence shown here is derived from an EMBL/GenBank/DDBJ whole genome shotgun (WGS) entry which is preliminary data.</text>
</comment>
<proteinExistence type="predicted"/>
<dbReference type="InterPro" id="IPR009571">
    <property type="entry name" value="SUR7/Rim9-like_fungi"/>
</dbReference>
<feature type="transmembrane region" description="Helical" evidence="1">
    <location>
        <begin position="102"/>
        <end position="120"/>
    </location>
</feature>